<organism evidence="2 3">
    <name type="scientific">Austropuccinia psidii MF-1</name>
    <dbReference type="NCBI Taxonomy" id="1389203"/>
    <lineage>
        <taxon>Eukaryota</taxon>
        <taxon>Fungi</taxon>
        <taxon>Dikarya</taxon>
        <taxon>Basidiomycota</taxon>
        <taxon>Pucciniomycotina</taxon>
        <taxon>Pucciniomycetes</taxon>
        <taxon>Pucciniales</taxon>
        <taxon>Sphaerophragmiaceae</taxon>
        <taxon>Austropuccinia</taxon>
    </lineage>
</organism>
<feature type="region of interest" description="Disordered" evidence="1">
    <location>
        <begin position="69"/>
        <end position="121"/>
    </location>
</feature>
<feature type="compositionally biased region" description="Basic and acidic residues" evidence="1">
    <location>
        <begin position="112"/>
        <end position="121"/>
    </location>
</feature>
<evidence type="ECO:0000313" key="3">
    <source>
        <dbReference type="Proteomes" id="UP000765509"/>
    </source>
</evidence>
<sequence length="121" mass="12614">MGAKYQENGTIGKRHIPAVPIVGGIIRACGQGIAGPCCQHNVAGRGNHRVPFQSGEPGDWLTHSCQRCQHPQAPGSSTIGPSPPEMETGMYSRTGPDGCKGCLGGSGEELSNENHRPPMGL</sequence>
<dbReference type="EMBL" id="AVOT02061868">
    <property type="protein sequence ID" value="MBW0555012.1"/>
    <property type="molecule type" value="Genomic_DNA"/>
</dbReference>
<comment type="caution">
    <text evidence="2">The sequence shown here is derived from an EMBL/GenBank/DDBJ whole genome shotgun (WGS) entry which is preliminary data.</text>
</comment>
<dbReference type="Proteomes" id="UP000765509">
    <property type="component" value="Unassembled WGS sequence"/>
</dbReference>
<gene>
    <name evidence="2" type="ORF">O181_094727</name>
</gene>
<evidence type="ECO:0000313" key="2">
    <source>
        <dbReference type="EMBL" id="MBW0555012.1"/>
    </source>
</evidence>
<evidence type="ECO:0000256" key="1">
    <source>
        <dbReference type="SAM" id="MobiDB-lite"/>
    </source>
</evidence>
<name>A0A9Q3J3G3_9BASI</name>
<proteinExistence type="predicted"/>
<dbReference type="AlphaFoldDB" id="A0A9Q3J3G3"/>
<feature type="compositionally biased region" description="Polar residues" evidence="1">
    <location>
        <begin position="69"/>
        <end position="80"/>
    </location>
</feature>
<accession>A0A9Q3J3G3</accession>
<protein>
    <submittedName>
        <fullName evidence="2">Uncharacterized protein</fullName>
    </submittedName>
</protein>
<keyword evidence="3" id="KW-1185">Reference proteome</keyword>
<reference evidence="2" key="1">
    <citation type="submission" date="2021-03" db="EMBL/GenBank/DDBJ databases">
        <title>Draft genome sequence of rust myrtle Austropuccinia psidii MF-1, a brazilian biotype.</title>
        <authorList>
            <person name="Quecine M.C."/>
            <person name="Pachon D.M.R."/>
            <person name="Bonatelli M.L."/>
            <person name="Correr F.H."/>
            <person name="Franceschini L.M."/>
            <person name="Leite T.F."/>
            <person name="Margarido G.R.A."/>
            <person name="Almeida C.A."/>
            <person name="Ferrarezi J.A."/>
            <person name="Labate C.A."/>
        </authorList>
    </citation>
    <scope>NUCLEOTIDE SEQUENCE</scope>
    <source>
        <strain evidence="2">MF-1</strain>
    </source>
</reference>